<organism evidence="1 2">
    <name type="scientific">Phytophthora sojae (strain P6497)</name>
    <name type="common">Soybean stem and root rot agent</name>
    <name type="synonym">Phytophthora megasperma f. sp. glycines</name>
    <dbReference type="NCBI Taxonomy" id="1094619"/>
    <lineage>
        <taxon>Eukaryota</taxon>
        <taxon>Sar</taxon>
        <taxon>Stramenopiles</taxon>
        <taxon>Oomycota</taxon>
        <taxon>Peronosporomycetes</taxon>
        <taxon>Peronosporales</taxon>
        <taxon>Peronosporaceae</taxon>
        <taxon>Phytophthora</taxon>
    </lineage>
</organism>
<dbReference type="Proteomes" id="UP000002640">
    <property type="component" value="Unassembled WGS sequence"/>
</dbReference>
<evidence type="ECO:0000313" key="2">
    <source>
        <dbReference type="Proteomes" id="UP000002640"/>
    </source>
</evidence>
<gene>
    <name evidence="1" type="ORF">PHYSODRAFT_320927</name>
</gene>
<keyword evidence="2" id="KW-1185">Reference proteome</keyword>
<proteinExistence type="predicted"/>
<reference evidence="1 2" key="1">
    <citation type="journal article" date="2006" name="Science">
        <title>Phytophthora genome sequences uncover evolutionary origins and mechanisms of pathogenesis.</title>
        <authorList>
            <person name="Tyler B.M."/>
            <person name="Tripathy S."/>
            <person name="Zhang X."/>
            <person name="Dehal P."/>
            <person name="Jiang R.H."/>
            <person name="Aerts A."/>
            <person name="Arredondo F.D."/>
            <person name="Baxter L."/>
            <person name="Bensasson D."/>
            <person name="Beynon J.L."/>
            <person name="Chapman J."/>
            <person name="Damasceno C.M."/>
            <person name="Dorrance A.E."/>
            <person name="Dou D."/>
            <person name="Dickerman A.W."/>
            <person name="Dubchak I.L."/>
            <person name="Garbelotto M."/>
            <person name="Gijzen M."/>
            <person name="Gordon S.G."/>
            <person name="Govers F."/>
            <person name="Grunwald N.J."/>
            <person name="Huang W."/>
            <person name="Ivors K.L."/>
            <person name="Jones R.W."/>
            <person name="Kamoun S."/>
            <person name="Krampis K."/>
            <person name="Lamour K.H."/>
            <person name="Lee M.K."/>
            <person name="McDonald W.H."/>
            <person name="Medina M."/>
            <person name="Meijer H.J."/>
            <person name="Nordberg E.K."/>
            <person name="Maclean D.J."/>
            <person name="Ospina-Giraldo M.D."/>
            <person name="Morris P.F."/>
            <person name="Phuntumart V."/>
            <person name="Putnam N.H."/>
            <person name="Rash S."/>
            <person name="Rose J.K."/>
            <person name="Sakihama Y."/>
            <person name="Salamov A.A."/>
            <person name="Savidor A."/>
            <person name="Scheuring C.F."/>
            <person name="Smith B.M."/>
            <person name="Sobral B.W."/>
            <person name="Terry A."/>
            <person name="Torto-Alalibo T.A."/>
            <person name="Win J."/>
            <person name="Xu Z."/>
            <person name="Zhang H."/>
            <person name="Grigoriev I.V."/>
            <person name="Rokhsar D.S."/>
            <person name="Boore J.L."/>
        </authorList>
    </citation>
    <scope>NUCLEOTIDE SEQUENCE [LARGE SCALE GENOMIC DNA]</scope>
    <source>
        <strain evidence="1 2">P6497</strain>
    </source>
</reference>
<dbReference type="InParanoid" id="G4YI66"/>
<dbReference type="EMBL" id="JH159151">
    <property type="protein sequence ID" value="EGZ27077.1"/>
    <property type="molecule type" value="Genomic_DNA"/>
</dbReference>
<evidence type="ECO:0000313" key="1">
    <source>
        <dbReference type="EMBL" id="EGZ27077.1"/>
    </source>
</evidence>
<sequence length="142" mass="15525">MLTRINQADFKCVMAAMDLDHQLSDTSLQEAERSYAESELSLECDDRSPRSGRGAEWSRVEFELNLPSGCGAVVQDAEMRRPSEVVPSPSPAFTVIMEPSPKSTSWARIEGLSGVTWSPSPASNAMFEVFAQVEKPSGVLQT</sequence>
<dbReference type="KEGG" id="psoj:PHYSODRAFT_320927"/>
<dbReference type="AlphaFoldDB" id="G4YI66"/>
<accession>G4YI66</accession>
<dbReference type="RefSeq" id="XP_009514352.1">
    <property type="nucleotide sequence ID" value="XM_009516057.1"/>
</dbReference>
<dbReference type="GeneID" id="20644555"/>
<name>G4YI66_PHYSP</name>
<protein>
    <submittedName>
        <fullName evidence="1">Uncharacterized protein</fullName>
    </submittedName>
</protein>